<dbReference type="GO" id="GO:0005524">
    <property type="term" value="F:ATP binding"/>
    <property type="evidence" value="ECO:0007669"/>
    <property type="project" value="InterPro"/>
</dbReference>
<dbReference type="InterPro" id="IPR003959">
    <property type="entry name" value="ATPase_AAA_core"/>
</dbReference>
<dbReference type="PANTHER" id="PTHR43581">
    <property type="entry name" value="ATP/GTP PHOSPHATASE"/>
    <property type="match status" value="1"/>
</dbReference>
<dbReference type="AlphaFoldDB" id="A0AAP4X0P7"/>
<feature type="domain" description="ATPase AAA-type core" evidence="1">
    <location>
        <begin position="44"/>
        <end position="141"/>
    </location>
</feature>
<reference evidence="2" key="1">
    <citation type="submission" date="2023-07" db="EMBL/GenBank/DDBJ databases">
        <title>Genome content predicts the carbon catabolic preferences of heterotrophic bacteria.</title>
        <authorList>
            <person name="Gralka M."/>
        </authorList>
    </citation>
    <scope>NUCLEOTIDE SEQUENCE</scope>
    <source>
        <strain evidence="2">C2R13</strain>
    </source>
</reference>
<dbReference type="RefSeq" id="WP_303593748.1">
    <property type="nucleotide sequence ID" value="NZ_JAUORK010000008.1"/>
</dbReference>
<sequence>MNEAQIKKKIQKGSSHEVLRNKILSKRRAVDTLESNISDVVGKVVKFGLPASTRRDKDEHIKLEVSIDNGKFYDLHLQGSGFLQIVEILSTIEFVEAPLKLLLVDEPDSHIHTKLQHDLISHLKCIDHNQLFVISHNDQFVTNAGEGEVFFLSQEAKDSGVLEPIDSSSFDVIRNTLGGVIMSLEKLNNTRHIAFVEGEDDADYLKYLSCRLQNLGIVERSLENVTFFPLRGKDNLAQKIEYNKRTLAALLKGKVWNTIFDRDFSTSEVDADLKRVIAGKNCRAHSHEGYCIESVLFFRMSKY</sequence>
<name>A0AAP4X0P7_9GAMM</name>
<dbReference type="EMBL" id="JAUORK010000008">
    <property type="protein sequence ID" value="MDO6672111.1"/>
    <property type="molecule type" value="Genomic_DNA"/>
</dbReference>
<organism evidence="2 3">
    <name type="scientific">Cobetia amphilecti</name>
    <dbReference type="NCBI Taxonomy" id="1055104"/>
    <lineage>
        <taxon>Bacteria</taxon>
        <taxon>Pseudomonadati</taxon>
        <taxon>Pseudomonadota</taxon>
        <taxon>Gammaproteobacteria</taxon>
        <taxon>Oceanospirillales</taxon>
        <taxon>Halomonadaceae</taxon>
        <taxon>Cobetia</taxon>
    </lineage>
</organism>
<proteinExistence type="predicted"/>
<protein>
    <submittedName>
        <fullName evidence="2">AAA family ATPase</fullName>
    </submittedName>
</protein>
<dbReference type="SUPFAM" id="SSF52540">
    <property type="entry name" value="P-loop containing nucleoside triphosphate hydrolases"/>
    <property type="match status" value="1"/>
</dbReference>
<dbReference type="Pfam" id="PF13304">
    <property type="entry name" value="AAA_21"/>
    <property type="match status" value="1"/>
</dbReference>
<dbReference type="InterPro" id="IPR051396">
    <property type="entry name" value="Bact_Antivir_Def_Nuclease"/>
</dbReference>
<evidence type="ECO:0000259" key="1">
    <source>
        <dbReference type="Pfam" id="PF13304"/>
    </source>
</evidence>
<dbReference type="Proteomes" id="UP001170481">
    <property type="component" value="Unassembled WGS sequence"/>
</dbReference>
<evidence type="ECO:0000313" key="2">
    <source>
        <dbReference type="EMBL" id="MDO6672111.1"/>
    </source>
</evidence>
<dbReference type="InterPro" id="IPR027417">
    <property type="entry name" value="P-loop_NTPase"/>
</dbReference>
<accession>A0AAP4X0P7</accession>
<comment type="caution">
    <text evidence="2">The sequence shown here is derived from an EMBL/GenBank/DDBJ whole genome shotgun (WGS) entry which is preliminary data.</text>
</comment>
<gene>
    <name evidence="2" type="ORF">Q4535_08245</name>
</gene>
<dbReference type="PANTHER" id="PTHR43581:SF2">
    <property type="entry name" value="EXCINUCLEASE ATPASE SUBUNIT"/>
    <property type="match status" value="1"/>
</dbReference>
<dbReference type="GO" id="GO:0016887">
    <property type="term" value="F:ATP hydrolysis activity"/>
    <property type="evidence" value="ECO:0007669"/>
    <property type="project" value="InterPro"/>
</dbReference>
<dbReference type="Gene3D" id="3.40.50.300">
    <property type="entry name" value="P-loop containing nucleotide triphosphate hydrolases"/>
    <property type="match status" value="1"/>
</dbReference>
<evidence type="ECO:0000313" key="3">
    <source>
        <dbReference type="Proteomes" id="UP001170481"/>
    </source>
</evidence>